<dbReference type="PROSITE" id="PS50865">
    <property type="entry name" value="ZF_MYND_2"/>
    <property type="match status" value="1"/>
</dbReference>
<evidence type="ECO:0000256" key="3">
    <source>
        <dbReference type="ARBA" id="ARBA00022833"/>
    </source>
</evidence>
<sequence>MSSPNPQGNKGDTPKTEERSPQEIPRESDGSVQQDALGASPEKTSDASAIQEGPQKTLDVIIEKSVSSNPPRIYREIPCAHSDSPTHWACPNSGKMTCARCRIVRYCSKECQTKHWRIHKIDCKDSLLSKDWLPRWVIDDRIPAFDGAGISPDLDWARKDCKEQPLALGMHPWGTLPAMNIVNLAGNECSMDQNLSLAYVASGDLKHVIRTINDLPQNYTGEIDVLLNDREPLVVARNLILLLILNTISDKAKAIEVAIHCWYSAFFPREYDHEIRKVIQAFWDMITKADEGISVSSSLGESSQLSGLLEPTVVACLTIMAHEAPEVTASAKDRLLVTCRAPRQDRHDLHYNRCEPAHRLALDDFRRFGMVLPFGARKDLCNTANRFLFSPDRKWLQDDLANPLESWDIPAVISAGKAHGATREDLYGCLYFFLSDQLRIFTERLQRLRIHFRFFSEEASELSDKITADAFAKHGVPATIRFDRIYLSNLLDAEYGALSNTLPGWAMLLKDNPHATILGYFMNWGTTWEGATVSSGGADLGAKLLKELHDQGRIPAFIPAEGPPMASNQATGLMLSHLNSLTASLDNSKAFQEYLDKHHMDRVLRRSKLKLKESHTILPHRLCAPLGSSHDTLPAFPSNENWYWNVCVGNWLWSERFVELSRVQALPVDTSQLPTDTQQLLTEDQQLPAGVTLETQ</sequence>
<feature type="compositionally biased region" description="Basic and acidic residues" evidence="5">
    <location>
        <begin position="12"/>
        <end position="29"/>
    </location>
</feature>
<reference evidence="7" key="1">
    <citation type="submission" date="2018-04" db="EMBL/GenBank/DDBJ databases">
        <title>Whole genome sequencing of Hypsizygus marmoreus.</title>
        <authorList>
            <person name="Choi I.-G."/>
            <person name="Min B."/>
            <person name="Kim J.-G."/>
            <person name="Kim S."/>
            <person name="Oh Y.-L."/>
            <person name="Kong W.-S."/>
            <person name="Park H."/>
            <person name="Jeong J."/>
            <person name="Song E.-S."/>
        </authorList>
    </citation>
    <scope>NUCLEOTIDE SEQUENCE [LARGE SCALE GENOMIC DNA]</scope>
    <source>
        <strain evidence="7">51987-8</strain>
    </source>
</reference>
<organism evidence="7 8">
    <name type="scientific">Hypsizygus marmoreus</name>
    <name type="common">White beech mushroom</name>
    <name type="synonym">Agaricus marmoreus</name>
    <dbReference type="NCBI Taxonomy" id="39966"/>
    <lineage>
        <taxon>Eukaryota</taxon>
        <taxon>Fungi</taxon>
        <taxon>Dikarya</taxon>
        <taxon>Basidiomycota</taxon>
        <taxon>Agaricomycotina</taxon>
        <taxon>Agaricomycetes</taxon>
        <taxon>Agaricomycetidae</taxon>
        <taxon>Agaricales</taxon>
        <taxon>Tricholomatineae</taxon>
        <taxon>Lyophyllaceae</taxon>
        <taxon>Hypsizygus</taxon>
    </lineage>
</organism>
<feature type="region of interest" description="Disordered" evidence="5">
    <location>
        <begin position="1"/>
        <end position="58"/>
    </location>
</feature>
<evidence type="ECO:0000256" key="4">
    <source>
        <dbReference type="PROSITE-ProRule" id="PRU00134"/>
    </source>
</evidence>
<keyword evidence="1" id="KW-0479">Metal-binding</keyword>
<dbReference type="SUPFAM" id="SSF144232">
    <property type="entry name" value="HIT/MYND zinc finger-like"/>
    <property type="match status" value="1"/>
</dbReference>
<dbReference type="AlphaFoldDB" id="A0A369JDY0"/>
<dbReference type="InParanoid" id="A0A369JDY0"/>
<keyword evidence="2 4" id="KW-0863">Zinc-finger</keyword>
<evidence type="ECO:0000256" key="5">
    <source>
        <dbReference type="SAM" id="MobiDB-lite"/>
    </source>
</evidence>
<evidence type="ECO:0000313" key="8">
    <source>
        <dbReference type="Proteomes" id="UP000076154"/>
    </source>
</evidence>
<feature type="compositionally biased region" description="Polar residues" evidence="5">
    <location>
        <begin position="1"/>
        <end position="10"/>
    </location>
</feature>
<protein>
    <recommendedName>
        <fullName evidence="6">MYND-type domain-containing protein</fullName>
    </recommendedName>
</protein>
<feature type="domain" description="MYND-type" evidence="6">
    <location>
        <begin position="87"/>
        <end position="123"/>
    </location>
</feature>
<dbReference type="GO" id="GO:0008270">
    <property type="term" value="F:zinc ion binding"/>
    <property type="evidence" value="ECO:0007669"/>
    <property type="project" value="UniProtKB-KW"/>
</dbReference>
<dbReference type="Proteomes" id="UP000076154">
    <property type="component" value="Unassembled WGS sequence"/>
</dbReference>
<dbReference type="InterPro" id="IPR002893">
    <property type="entry name" value="Znf_MYND"/>
</dbReference>
<name>A0A369JDY0_HYPMA</name>
<evidence type="ECO:0000256" key="2">
    <source>
        <dbReference type="ARBA" id="ARBA00022771"/>
    </source>
</evidence>
<dbReference type="InterPro" id="IPR027974">
    <property type="entry name" value="DUF4470"/>
</dbReference>
<evidence type="ECO:0000256" key="1">
    <source>
        <dbReference type="ARBA" id="ARBA00022723"/>
    </source>
</evidence>
<dbReference type="PROSITE" id="PS01360">
    <property type="entry name" value="ZF_MYND_1"/>
    <property type="match status" value="1"/>
</dbReference>
<evidence type="ECO:0000313" key="7">
    <source>
        <dbReference type="EMBL" id="RDB18625.1"/>
    </source>
</evidence>
<evidence type="ECO:0000259" key="6">
    <source>
        <dbReference type="PROSITE" id="PS50865"/>
    </source>
</evidence>
<gene>
    <name evidence="7" type="ORF">Hypma_014676</name>
</gene>
<accession>A0A369JDY0</accession>
<keyword evidence="8" id="KW-1185">Reference proteome</keyword>
<dbReference type="OrthoDB" id="5282002at2759"/>
<dbReference type="Gene3D" id="6.10.140.2220">
    <property type="match status" value="1"/>
</dbReference>
<proteinExistence type="predicted"/>
<dbReference type="EMBL" id="LUEZ02000090">
    <property type="protein sequence ID" value="RDB18625.1"/>
    <property type="molecule type" value="Genomic_DNA"/>
</dbReference>
<dbReference type="Pfam" id="PF14737">
    <property type="entry name" value="DUF4470"/>
    <property type="match status" value="1"/>
</dbReference>
<dbReference type="Pfam" id="PF01753">
    <property type="entry name" value="zf-MYND"/>
    <property type="match status" value="1"/>
</dbReference>
<keyword evidence="3" id="KW-0862">Zinc</keyword>
<comment type="caution">
    <text evidence="7">The sequence shown here is derived from an EMBL/GenBank/DDBJ whole genome shotgun (WGS) entry which is preliminary data.</text>
</comment>